<dbReference type="Proteomes" id="UP000317894">
    <property type="component" value="Unassembled WGS sequence"/>
</dbReference>
<dbReference type="OrthoDB" id="7594412at2"/>
<organism evidence="3 4">
    <name type="scientific">Glacieibacterium frigidum</name>
    <dbReference type="NCBI Taxonomy" id="2593303"/>
    <lineage>
        <taxon>Bacteria</taxon>
        <taxon>Pseudomonadati</taxon>
        <taxon>Pseudomonadota</taxon>
        <taxon>Alphaproteobacteria</taxon>
        <taxon>Sphingomonadales</taxon>
        <taxon>Sphingosinicellaceae</taxon>
        <taxon>Glacieibacterium</taxon>
    </lineage>
</organism>
<sequence>MIAVTRKSRTVAKLALAVTLLCGVAAAPARAVTAISGSAFDVKVNLQLLGLLGVGIGPFSQSSGSGTAAFTDNDSFAGVSERLNLGVANIVGVQQRVDTGLLLTSASSSLPLQVGSARATVNDLSLRLGTVFLGNFTSLLSITSGEVISTSRVGANGGANASGFTSIAGLTISGAALGGLVINGAAFVNPDPNTVLLDVLGLRIILNEQTPIGTQSASSAGISTNAIRLIFDGFSIGGGLLSGDVIIAHSEAQINDAITSVPEPATWAQMILGFGLIGLVARRRKAVTA</sequence>
<feature type="chain" id="PRO_5021777973" evidence="1">
    <location>
        <begin position="32"/>
        <end position="289"/>
    </location>
</feature>
<dbReference type="Pfam" id="PF07589">
    <property type="entry name" value="PEP-CTERM"/>
    <property type="match status" value="1"/>
</dbReference>
<dbReference type="NCBIfam" id="TIGR02595">
    <property type="entry name" value="PEP_CTERM"/>
    <property type="match status" value="1"/>
</dbReference>
<name>A0A552U7C4_9SPHN</name>
<keyword evidence="1" id="KW-0732">Signal</keyword>
<comment type="caution">
    <text evidence="3">The sequence shown here is derived from an EMBL/GenBank/DDBJ whole genome shotgun (WGS) entry which is preliminary data.</text>
</comment>
<evidence type="ECO:0000256" key="1">
    <source>
        <dbReference type="SAM" id="SignalP"/>
    </source>
</evidence>
<reference evidence="3 4" key="1">
    <citation type="submission" date="2019-07" db="EMBL/GenBank/DDBJ databases">
        <title>Novel species isolated from glacier.</title>
        <authorList>
            <person name="Liu Q."/>
            <person name="Xin Y.-H."/>
        </authorList>
    </citation>
    <scope>NUCLEOTIDE SEQUENCE [LARGE SCALE GENOMIC DNA]</scope>
    <source>
        <strain evidence="3 4">LB1R16</strain>
    </source>
</reference>
<evidence type="ECO:0000313" key="3">
    <source>
        <dbReference type="EMBL" id="TRW14116.1"/>
    </source>
</evidence>
<dbReference type="NCBIfam" id="NF035944">
    <property type="entry name" value="PEPxxWA-CTERM"/>
    <property type="match status" value="1"/>
</dbReference>
<accession>A0A552U7C4</accession>
<dbReference type="EMBL" id="VJWA01000002">
    <property type="protein sequence ID" value="TRW14116.1"/>
    <property type="molecule type" value="Genomic_DNA"/>
</dbReference>
<protein>
    <submittedName>
        <fullName evidence="3">PEP-CTERM sorting domain-containing protein</fullName>
    </submittedName>
</protein>
<keyword evidence="4" id="KW-1185">Reference proteome</keyword>
<feature type="domain" description="Ice-binding protein C-terminal" evidence="2">
    <location>
        <begin position="260"/>
        <end position="284"/>
    </location>
</feature>
<evidence type="ECO:0000259" key="2">
    <source>
        <dbReference type="Pfam" id="PF07589"/>
    </source>
</evidence>
<dbReference type="AlphaFoldDB" id="A0A552U7C4"/>
<gene>
    <name evidence="3" type="ORF">FMM06_10320</name>
</gene>
<evidence type="ECO:0000313" key="4">
    <source>
        <dbReference type="Proteomes" id="UP000317894"/>
    </source>
</evidence>
<dbReference type="InterPro" id="IPR013424">
    <property type="entry name" value="Ice-binding_C"/>
</dbReference>
<feature type="signal peptide" evidence="1">
    <location>
        <begin position="1"/>
        <end position="31"/>
    </location>
</feature>
<proteinExistence type="predicted"/>